<comment type="caution">
    <text evidence="2">The sequence shown here is derived from an EMBL/GenBank/DDBJ whole genome shotgun (WGS) entry which is preliminary data.</text>
</comment>
<dbReference type="EMBL" id="JEMG01000001">
    <property type="protein sequence ID" value="EYC52882.1"/>
    <property type="molecule type" value="Genomic_DNA"/>
</dbReference>
<dbReference type="Proteomes" id="UP000023268">
    <property type="component" value="Unassembled WGS sequence"/>
</dbReference>
<reference evidence="2 3" key="1">
    <citation type="submission" date="2014-02" db="EMBL/GenBank/DDBJ databases">
        <title>Draft Genome of Hylemonella gracilis isolated from the Niagara River.</title>
        <authorList>
            <person name="Pawlowski D.R."/>
            <person name="Koudelka G.B."/>
        </authorList>
    </citation>
    <scope>NUCLEOTIDE SEQUENCE [LARGE SCALE GENOMIC DNA]</scope>
    <source>
        <strain evidence="2 3">Niagara R</strain>
    </source>
</reference>
<dbReference type="AlphaFoldDB" id="A0A016XMS1"/>
<protein>
    <submittedName>
        <fullName evidence="2">Uncharacterized protein</fullName>
    </submittedName>
</protein>
<dbReference type="STRING" id="1458275.AZ34_11085"/>
<dbReference type="GO" id="GO:0003676">
    <property type="term" value="F:nucleic acid binding"/>
    <property type="evidence" value="ECO:0007669"/>
    <property type="project" value="InterPro"/>
</dbReference>
<proteinExistence type="predicted"/>
<evidence type="ECO:0000256" key="1">
    <source>
        <dbReference type="SAM" id="MobiDB-lite"/>
    </source>
</evidence>
<gene>
    <name evidence="2" type="ORF">AZ34_11085</name>
</gene>
<evidence type="ECO:0000313" key="2">
    <source>
        <dbReference type="EMBL" id="EYC52882.1"/>
    </source>
</evidence>
<accession>A0A016XMS1</accession>
<organism evidence="2 3">
    <name type="scientific">Hylemonella gracilis str. Niagara R</name>
    <dbReference type="NCBI Taxonomy" id="1458275"/>
    <lineage>
        <taxon>Bacteria</taxon>
        <taxon>Pseudomonadati</taxon>
        <taxon>Pseudomonadota</taxon>
        <taxon>Betaproteobacteria</taxon>
        <taxon>Burkholderiales</taxon>
        <taxon>Comamonadaceae</taxon>
        <taxon>Hylemonella</taxon>
    </lineage>
</organism>
<dbReference type="Gene3D" id="3.40.1350.10">
    <property type="match status" value="1"/>
</dbReference>
<feature type="compositionally biased region" description="Basic residues" evidence="1">
    <location>
        <begin position="237"/>
        <end position="246"/>
    </location>
</feature>
<dbReference type="InterPro" id="IPR011856">
    <property type="entry name" value="tRNA_endonuc-like_dom_sf"/>
</dbReference>
<dbReference type="eggNOG" id="ENOG5033URZ">
    <property type="taxonomic scope" value="Bacteria"/>
</dbReference>
<feature type="region of interest" description="Disordered" evidence="1">
    <location>
        <begin position="225"/>
        <end position="246"/>
    </location>
</feature>
<name>A0A016XMS1_9BURK</name>
<evidence type="ECO:0000313" key="3">
    <source>
        <dbReference type="Proteomes" id="UP000023268"/>
    </source>
</evidence>
<dbReference type="RefSeq" id="WP_035608000.1">
    <property type="nucleotide sequence ID" value="NZ_JEMG01000001.1"/>
</dbReference>
<sequence>MSEADLSTVRELLARCSPEERGALFRELRKTHQIHEFEAVIGAPAEMILEAVHRAPELTRRMLRGVIADAAFRTFVVPAITSHGWRDVTPEGNFAYDYKLDDGGGAVTVQVKLQRSERGAPVVKKGERFGFGPEVFMTETQKTRTGSDGEENQTRPYRYGEFDILAVSMQPSTGKWDRYLYTLGRWLLPGKRAGDMATLQPVTKEPGDFWTDDFRTAAQWLRTEDGGKRMTLVPKAPTKKAKRPKA</sequence>
<dbReference type="OrthoDB" id="1550856at2"/>